<evidence type="ECO:0000256" key="6">
    <source>
        <dbReference type="ARBA" id="ARBA00022552"/>
    </source>
</evidence>
<gene>
    <name evidence="17" type="ORF">OOT00_12515</name>
</gene>
<keyword evidence="5" id="KW-0963">Cytoplasm</keyword>
<keyword evidence="7" id="KW-0820">tRNA-binding</keyword>
<evidence type="ECO:0000256" key="13">
    <source>
        <dbReference type="ARBA" id="ARBA00022801"/>
    </source>
</evidence>
<reference evidence="17 18" key="1">
    <citation type="submission" date="2022-11" db="EMBL/GenBank/DDBJ databases">
        <title>Desulfobotulus tamanensis H1 sp. nov. - anaerobic, alkaliphilic, sulphate reducing bacterium isolated from terrestrial mud volcano.</title>
        <authorList>
            <person name="Frolova A."/>
            <person name="Merkel A.Y."/>
            <person name="Slobodkin A.I."/>
        </authorList>
    </citation>
    <scope>NUCLEOTIDE SEQUENCE [LARGE SCALE GENOMIC DNA]</scope>
    <source>
        <strain evidence="17 18">H1</strain>
    </source>
</reference>
<evidence type="ECO:0000259" key="16">
    <source>
        <dbReference type="PROSITE" id="PS50126"/>
    </source>
</evidence>
<dbReference type="InterPro" id="IPR004659">
    <property type="entry name" value="RNase_E/G"/>
</dbReference>
<dbReference type="InterPro" id="IPR003029">
    <property type="entry name" value="S1_domain"/>
</dbReference>
<comment type="caution">
    <text evidence="17">The sequence shown here is derived from an EMBL/GenBank/DDBJ whole genome shotgun (WGS) entry which is preliminary data.</text>
</comment>
<evidence type="ECO:0000313" key="18">
    <source>
        <dbReference type="Proteomes" id="UP001209681"/>
    </source>
</evidence>
<dbReference type="InterPro" id="IPR048583">
    <property type="entry name" value="RNase_E_G_thioredoxin-like"/>
</dbReference>
<dbReference type="SUPFAM" id="SSF50249">
    <property type="entry name" value="Nucleic acid-binding proteins"/>
    <property type="match status" value="1"/>
</dbReference>
<dbReference type="InterPro" id="IPR019307">
    <property type="entry name" value="RNA-bd_AU-1/RNase_E/G"/>
</dbReference>
<keyword evidence="8" id="KW-0819">tRNA processing</keyword>
<keyword evidence="14" id="KW-0460">Magnesium</keyword>
<keyword evidence="6" id="KW-0698">rRNA processing</keyword>
<dbReference type="CDD" id="cd04453">
    <property type="entry name" value="S1_RNase_E"/>
    <property type="match status" value="1"/>
</dbReference>
<dbReference type="PANTHER" id="PTHR30001:SF0">
    <property type="entry name" value="RIBONUCLEASE G"/>
    <property type="match status" value="1"/>
</dbReference>
<comment type="cofactor">
    <cofactor evidence="1">
        <name>Mg(2+)</name>
        <dbReference type="ChEBI" id="CHEBI:18420"/>
    </cofactor>
</comment>
<dbReference type="PANTHER" id="PTHR30001">
    <property type="entry name" value="RIBONUCLEASE"/>
    <property type="match status" value="1"/>
</dbReference>
<evidence type="ECO:0000256" key="5">
    <source>
        <dbReference type="ARBA" id="ARBA00022490"/>
    </source>
</evidence>
<comment type="subcellular location">
    <subcellularLocation>
        <location evidence="2">Cytoplasm</location>
    </subcellularLocation>
</comment>
<evidence type="ECO:0000256" key="3">
    <source>
        <dbReference type="ARBA" id="ARBA00005663"/>
    </source>
</evidence>
<dbReference type="InterPro" id="IPR012340">
    <property type="entry name" value="NA-bd_OB-fold"/>
</dbReference>
<evidence type="ECO:0000256" key="14">
    <source>
        <dbReference type="ARBA" id="ARBA00022842"/>
    </source>
</evidence>
<keyword evidence="13" id="KW-0378">Hydrolase</keyword>
<evidence type="ECO:0000256" key="1">
    <source>
        <dbReference type="ARBA" id="ARBA00001946"/>
    </source>
</evidence>
<evidence type="ECO:0000256" key="15">
    <source>
        <dbReference type="ARBA" id="ARBA00022884"/>
    </source>
</evidence>
<dbReference type="RefSeq" id="WP_265425720.1">
    <property type="nucleotide sequence ID" value="NZ_JAPFPW010000016.1"/>
</dbReference>
<evidence type="ECO:0000256" key="12">
    <source>
        <dbReference type="ARBA" id="ARBA00022759"/>
    </source>
</evidence>
<dbReference type="Gene3D" id="3.40.1260.20">
    <property type="entry name" value="Ribonuclease E, catalytic domain"/>
    <property type="match status" value="1"/>
</dbReference>
<dbReference type="SMART" id="SM00316">
    <property type="entry name" value="S1"/>
    <property type="match status" value="1"/>
</dbReference>
<comment type="similarity">
    <text evidence="3">Belongs to the RNase E/G family. RNase G subfamily.</text>
</comment>
<evidence type="ECO:0000313" key="17">
    <source>
        <dbReference type="EMBL" id="MCW7754806.1"/>
    </source>
</evidence>
<dbReference type="PROSITE" id="PS50126">
    <property type="entry name" value="S1"/>
    <property type="match status" value="1"/>
</dbReference>
<evidence type="ECO:0000256" key="8">
    <source>
        <dbReference type="ARBA" id="ARBA00022694"/>
    </source>
</evidence>
<feature type="domain" description="S1 motif" evidence="16">
    <location>
        <begin position="39"/>
        <end position="143"/>
    </location>
</feature>
<name>A0ABT3NBG8_9BACT</name>
<dbReference type="Pfam" id="PF10150">
    <property type="entry name" value="RNase_E_G"/>
    <property type="match status" value="1"/>
</dbReference>
<evidence type="ECO:0000256" key="10">
    <source>
        <dbReference type="ARBA" id="ARBA00022723"/>
    </source>
</evidence>
<protein>
    <recommendedName>
        <fullName evidence="4">Ribonuclease G</fullName>
    </recommendedName>
</protein>
<evidence type="ECO:0000256" key="11">
    <source>
        <dbReference type="ARBA" id="ARBA00022730"/>
    </source>
</evidence>
<evidence type="ECO:0000256" key="2">
    <source>
        <dbReference type="ARBA" id="ARBA00004496"/>
    </source>
</evidence>
<organism evidence="17 18">
    <name type="scientific">Desulfobotulus pelophilus</name>
    <dbReference type="NCBI Taxonomy" id="2823377"/>
    <lineage>
        <taxon>Bacteria</taxon>
        <taxon>Pseudomonadati</taxon>
        <taxon>Thermodesulfobacteriota</taxon>
        <taxon>Desulfobacteria</taxon>
        <taxon>Desulfobacterales</taxon>
        <taxon>Desulfobacteraceae</taxon>
        <taxon>Desulfobotulus</taxon>
    </lineage>
</organism>
<dbReference type="Proteomes" id="UP001209681">
    <property type="component" value="Unassembled WGS sequence"/>
</dbReference>
<sequence length="518" mass="58247">MRKELIVNVAPGETRVALLENGVLAEFFVERGDEENITGSIYKGRVQRVLPGMQAAFVDIGLKQASFLYVDDVMPDPCGLEVVDPEDEGMEGPLHAAGKSGRGTRHRIETLLKEGQEIMVQVIKAPVGTKGARVTTQVSLPGRFLVLMPTVPHVGVSRKILCDEERTRLKVLVETFRNPEHGYIFRTAAEGVDPEAVSREISVLDRLWEMVQDRYKNQKAPVRIHRDLSVTFRSLRDLLTHDDARRLVIDSREGCKAVSQFLARTMPDLEVDVVHYQGKSLIFDTYNIEAEIQRALRKKVWLKSGGYIIIEQTEALVAIDVNTGRYVGKENFEETILLTNLEAVREIAHQIRLRNLCGIIIIDFIDMARTVNQERVFQAFRDAVQADRVKTNILPMSELGLVQMTRKRTRKSLSRILCSNCPCCDGRGHLSSPGTLCFQIYRELMRYAGDAEGESFTVTCHPETADELLRGSRAIVDVVEKKTGMRVHVVADAVCHPEEFDIVENLKGKTHRTKGESG</sequence>
<evidence type="ECO:0000256" key="9">
    <source>
        <dbReference type="ARBA" id="ARBA00022722"/>
    </source>
</evidence>
<evidence type="ECO:0000256" key="7">
    <source>
        <dbReference type="ARBA" id="ARBA00022555"/>
    </source>
</evidence>
<keyword evidence="9" id="KW-0540">Nuclease</keyword>
<dbReference type="EMBL" id="JAPFPW010000016">
    <property type="protein sequence ID" value="MCW7754806.1"/>
    <property type="molecule type" value="Genomic_DNA"/>
</dbReference>
<dbReference type="Pfam" id="PF20833">
    <property type="entry name" value="RNase_E_G_Thio"/>
    <property type="match status" value="1"/>
</dbReference>
<keyword evidence="18" id="KW-1185">Reference proteome</keyword>
<dbReference type="Gene3D" id="2.40.50.140">
    <property type="entry name" value="Nucleic acid-binding proteins"/>
    <property type="match status" value="1"/>
</dbReference>
<dbReference type="NCBIfam" id="TIGR00757">
    <property type="entry name" value="RNaseEG"/>
    <property type="match status" value="1"/>
</dbReference>
<accession>A0ABT3NBG8</accession>
<proteinExistence type="inferred from homology"/>
<keyword evidence="15" id="KW-0694">RNA-binding</keyword>
<keyword evidence="12" id="KW-0255">Endonuclease</keyword>
<keyword evidence="11" id="KW-0699">rRNA-binding</keyword>
<keyword evidence="10" id="KW-0479">Metal-binding</keyword>
<evidence type="ECO:0000256" key="4">
    <source>
        <dbReference type="ARBA" id="ARBA00017719"/>
    </source>
</evidence>